<dbReference type="AlphaFoldDB" id="A0A1H2G832"/>
<dbReference type="Proteomes" id="UP000199608">
    <property type="component" value="Unassembled WGS sequence"/>
</dbReference>
<dbReference type="PANTHER" id="PTHR43080">
    <property type="entry name" value="CBS DOMAIN-CONTAINING PROTEIN CBSX3, MITOCHONDRIAL"/>
    <property type="match status" value="1"/>
</dbReference>
<name>A0A1H2G832_9BACT</name>
<proteinExistence type="predicted"/>
<accession>A0A1H2G832</accession>
<keyword evidence="1 2" id="KW-0129">CBS domain</keyword>
<dbReference type="InterPro" id="IPR046342">
    <property type="entry name" value="CBS_dom_sf"/>
</dbReference>
<dbReference type="InterPro" id="IPR000644">
    <property type="entry name" value="CBS_dom"/>
</dbReference>
<dbReference type="EMBL" id="FNLL01000005">
    <property type="protein sequence ID" value="SDU15601.1"/>
    <property type="molecule type" value="Genomic_DNA"/>
</dbReference>
<dbReference type="InterPro" id="IPR051257">
    <property type="entry name" value="Diverse_CBS-Domain"/>
</dbReference>
<protein>
    <submittedName>
        <fullName evidence="4">Acetoin utilization protein AcuB</fullName>
    </submittedName>
</protein>
<gene>
    <name evidence="4" type="ORF">SAMN04487931_10547</name>
</gene>
<dbReference type="SUPFAM" id="SSF55021">
    <property type="entry name" value="ACT-like"/>
    <property type="match status" value="1"/>
</dbReference>
<reference evidence="5" key="1">
    <citation type="submission" date="2016-10" db="EMBL/GenBank/DDBJ databases">
        <authorList>
            <person name="Varghese N."/>
            <person name="Submissions S."/>
        </authorList>
    </citation>
    <scope>NUCLEOTIDE SEQUENCE [LARGE SCALE GENOMIC DNA]</scope>
    <source>
        <strain evidence="5">DSM 3384</strain>
    </source>
</reference>
<feature type="domain" description="CBS" evidence="3">
    <location>
        <begin position="81"/>
        <end position="139"/>
    </location>
</feature>
<evidence type="ECO:0000256" key="1">
    <source>
        <dbReference type="ARBA" id="ARBA00023122"/>
    </source>
</evidence>
<keyword evidence="5" id="KW-1185">Reference proteome</keyword>
<dbReference type="Gene3D" id="3.10.580.10">
    <property type="entry name" value="CBS-domain"/>
    <property type="match status" value="1"/>
</dbReference>
<dbReference type="PROSITE" id="PS51371">
    <property type="entry name" value="CBS"/>
    <property type="match status" value="2"/>
</dbReference>
<dbReference type="SMART" id="SM00116">
    <property type="entry name" value="CBS"/>
    <property type="match status" value="2"/>
</dbReference>
<sequence length="227" mass="25100">MLIKEWMSRSVITINYNESLKDAAKLFQTKVISMLPVLKNGELIGIVTDGDIKEAAPSESPALDKFEIFSLMDSVRIESVMTSPVVTIHSDHTVDEAAGIMLSKGISGVPVVDSDGSLEGVLTKSDVFRCFVSFTGVSNNGQVFAFNLPDKPGIIKNLTDMIMNSGGRLCSIMTSYDDIEEGLRKVFFHTFDIDSDNFDNLVEKFNRAGELLYVADLSRGFRKIIRR</sequence>
<dbReference type="CDD" id="cd04584">
    <property type="entry name" value="CBS_pair_AcuB_like"/>
    <property type="match status" value="1"/>
</dbReference>
<feature type="domain" description="CBS" evidence="3">
    <location>
        <begin position="7"/>
        <end position="63"/>
    </location>
</feature>
<dbReference type="PANTHER" id="PTHR43080:SF2">
    <property type="entry name" value="CBS DOMAIN-CONTAINING PROTEIN"/>
    <property type="match status" value="1"/>
</dbReference>
<dbReference type="InterPro" id="IPR045865">
    <property type="entry name" value="ACT-like_dom_sf"/>
</dbReference>
<dbReference type="Pfam" id="PF00571">
    <property type="entry name" value="CBS"/>
    <property type="match status" value="2"/>
</dbReference>
<evidence type="ECO:0000259" key="3">
    <source>
        <dbReference type="PROSITE" id="PS51371"/>
    </source>
</evidence>
<evidence type="ECO:0000313" key="4">
    <source>
        <dbReference type="EMBL" id="SDU15601.1"/>
    </source>
</evidence>
<evidence type="ECO:0000313" key="5">
    <source>
        <dbReference type="Proteomes" id="UP000199608"/>
    </source>
</evidence>
<dbReference type="SUPFAM" id="SSF54631">
    <property type="entry name" value="CBS-domain pair"/>
    <property type="match status" value="1"/>
</dbReference>
<evidence type="ECO:0000256" key="2">
    <source>
        <dbReference type="PROSITE-ProRule" id="PRU00703"/>
    </source>
</evidence>
<organism evidence="4 5">
    <name type="scientific">Desulfobacula phenolica</name>
    <dbReference type="NCBI Taxonomy" id="90732"/>
    <lineage>
        <taxon>Bacteria</taxon>
        <taxon>Pseudomonadati</taxon>
        <taxon>Thermodesulfobacteriota</taxon>
        <taxon>Desulfobacteria</taxon>
        <taxon>Desulfobacterales</taxon>
        <taxon>Desulfobacteraceae</taxon>
        <taxon>Desulfobacula</taxon>
    </lineage>
</organism>